<feature type="transmembrane region" description="Helical" evidence="7">
    <location>
        <begin position="77"/>
        <end position="106"/>
    </location>
</feature>
<sequence length="435" mass="47134">MKKGFYTIMAAQFFSSLADNALLIAAIALLTDLQSPQWMTPLLKLFFVLSYVVLAAFVGAFADSRPKGRVMFLTNTIKVIGCITMFAGAHPLIAYAIVGFGAAAYSPAKYGILTELLPPERLVAANSWIEGTTVGSIILGTVLGGALISPHVAQRLLLPYLPAGVTAAHASVLVITLIYVTAALFNLGIPDTGARYPRQQHGPLRLISDFADCFNALWRDRLGQISLAVTTLLWGAGATLQFIVLKWAESSLGLTLSEGTVLQAFVAIGVAIGAMVAAAKVPLKRSLTVLPAGVVMGGSVMLMAFYTRDLFPPDWVIHFGHLRIPIYMLIAYVFLTFIGALSGFFVVPMNALLQHRGHLLLSAGHSIAVQNFNENLSILVMLCLYAVLVWLNVPVTYVIVLFSLFVVLSMTLIMRLHRRNQRMGDPLSLLGDEFR</sequence>
<dbReference type="InterPro" id="IPR011701">
    <property type="entry name" value="MFS"/>
</dbReference>
<keyword evidence="6 7" id="KW-0472">Membrane</keyword>
<keyword evidence="2" id="KW-0813">Transport</keyword>
<proteinExistence type="predicted"/>
<comment type="subcellular location">
    <subcellularLocation>
        <location evidence="1">Cell membrane</location>
        <topology evidence="1">Multi-pass membrane protein</topology>
    </subcellularLocation>
</comment>
<dbReference type="GO" id="GO:0005886">
    <property type="term" value="C:plasma membrane"/>
    <property type="evidence" value="ECO:0007669"/>
    <property type="project" value="UniProtKB-SubCell"/>
</dbReference>
<evidence type="ECO:0000256" key="3">
    <source>
        <dbReference type="ARBA" id="ARBA00022475"/>
    </source>
</evidence>
<dbReference type="SUPFAM" id="SSF103473">
    <property type="entry name" value="MFS general substrate transporter"/>
    <property type="match status" value="1"/>
</dbReference>
<protein>
    <submittedName>
        <fullName evidence="8">Lysophospholipid transporter LplT</fullName>
    </submittedName>
</protein>
<feature type="transmembrane region" description="Helical" evidence="7">
    <location>
        <begin position="225"/>
        <end position="248"/>
    </location>
</feature>
<dbReference type="RefSeq" id="WP_175106277.1">
    <property type="nucleotide sequence ID" value="NZ_CADIKM010000020.1"/>
</dbReference>
<dbReference type="Pfam" id="PF07690">
    <property type="entry name" value="MFS_1"/>
    <property type="match status" value="1"/>
</dbReference>
<evidence type="ECO:0000256" key="2">
    <source>
        <dbReference type="ARBA" id="ARBA00022448"/>
    </source>
</evidence>
<feature type="transmembrane region" description="Helical" evidence="7">
    <location>
        <begin position="374"/>
        <end position="391"/>
    </location>
</feature>
<organism evidence="8 9">
    <name type="scientific">Pararobbsia alpina</name>
    <dbReference type="NCBI Taxonomy" id="621374"/>
    <lineage>
        <taxon>Bacteria</taxon>
        <taxon>Pseudomonadati</taxon>
        <taxon>Pseudomonadota</taxon>
        <taxon>Betaproteobacteria</taxon>
        <taxon>Burkholderiales</taxon>
        <taxon>Burkholderiaceae</taxon>
        <taxon>Pararobbsia</taxon>
    </lineage>
</organism>
<evidence type="ECO:0000256" key="1">
    <source>
        <dbReference type="ARBA" id="ARBA00004651"/>
    </source>
</evidence>
<dbReference type="InterPro" id="IPR036259">
    <property type="entry name" value="MFS_trans_sf"/>
</dbReference>
<evidence type="ECO:0000256" key="5">
    <source>
        <dbReference type="ARBA" id="ARBA00022989"/>
    </source>
</evidence>
<dbReference type="PANTHER" id="PTHR43266">
    <property type="entry name" value="MACROLIDE-EFFLUX PROTEIN"/>
    <property type="match status" value="1"/>
</dbReference>
<dbReference type="NCBIfam" id="NF008397">
    <property type="entry name" value="PRK11195.1"/>
    <property type="match status" value="1"/>
</dbReference>
<keyword evidence="4 7" id="KW-0812">Transmembrane</keyword>
<evidence type="ECO:0000256" key="4">
    <source>
        <dbReference type="ARBA" id="ARBA00022692"/>
    </source>
</evidence>
<reference evidence="8 9" key="1">
    <citation type="submission" date="2020-04" db="EMBL/GenBank/DDBJ databases">
        <authorList>
            <person name="De Canck E."/>
        </authorList>
    </citation>
    <scope>NUCLEOTIDE SEQUENCE [LARGE SCALE GENOMIC DNA]</scope>
    <source>
        <strain evidence="8 9">LMG 28138</strain>
    </source>
</reference>
<feature type="transmembrane region" description="Helical" evidence="7">
    <location>
        <begin position="6"/>
        <end position="30"/>
    </location>
</feature>
<accession>A0A6S7BP26</accession>
<feature type="transmembrane region" description="Helical" evidence="7">
    <location>
        <begin position="168"/>
        <end position="189"/>
    </location>
</feature>
<evidence type="ECO:0000256" key="7">
    <source>
        <dbReference type="SAM" id="Phobius"/>
    </source>
</evidence>
<keyword evidence="9" id="KW-1185">Reference proteome</keyword>
<feature type="transmembrane region" description="Helical" evidence="7">
    <location>
        <begin position="42"/>
        <end position="62"/>
    </location>
</feature>
<evidence type="ECO:0000313" key="8">
    <source>
        <dbReference type="EMBL" id="CAB3794842.1"/>
    </source>
</evidence>
<dbReference type="AlphaFoldDB" id="A0A6S7BP26"/>
<feature type="transmembrane region" description="Helical" evidence="7">
    <location>
        <begin position="326"/>
        <end position="353"/>
    </location>
</feature>
<dbReference type="CDD" id="cd06173">
    <property type="entry name" value="MFS_MefA_like"/>
    <property type="match status" value="1"/>
</dbReference>
<keyword evidence="3" id="KW-1003">Cell membrane</keyword>
<dbReference type="PANTHER" id="PTHR43266:SF2">
    <property type="entry name" value="MAJOR FACILITATOR SUPERFAMILY (MFS) PROFILE DOMAIN-CONTAINING PROTEIN"/>
    <property type="match status" value="1"/>
</dbReference>
<dbReference type="GO" id="GO:0022857">
    <property type="term" value="F:transmembrane transporter activity"/>
    <property type="evidence" value="ECO:0007669"/>
    <property type="project" value="InterPro"/>
</dbReference>
<dbReference type="EMBL" id="CADIKM010000020">
    <property type="protein sequence ID" value="CAB3794842.1"/>
    <property type="molecule type" value="Genomic_DNA"/>
</dbReference>
<dbReference type="Gene3D" id="1.20.1250.20">
    <property type="entry name" value="MFS general substrate transporter like domains"/>
    <property type="match status" value="1"/>
</dbReference>
<feature type="transmembrane region" description="Helical" evidence="7">
    <location>
        <begin position="397"/>
        <end position="414"/>
    </location>
</feature>
<feature type="transmembrane region" description="Helical" evidence="7">
    <location>
        <begin position="260"/>
        <end position="279"/>
    </location>
</feature>
<keyword evidence="5 7" id="KW-1133">Transmembrane helix</keyword>
<evidence type="ECO:0000256" key="6">
    <source>
        <dbReference type="ARBA" id="ARBA00023136"/>
    </source>
</evidence>
<name>A0A6S7BP26_9BURK</name>
<dbReference type="Proteomes" id="UP000494115">
    <property type="component" value="Unassembled WGS sequence"/>
</dbReference>
<gene>
    <name evidence="8" type="primary">lplT_3</name>
    <name evidence="8" type="ORF">LMG28138_03759</name>
</gene>
<evidence type="ECO:0000313" key="9">
    <source>
        <dbReference type="Proteomes" id="UP000494115"/>
    </source>
</evidence>
<feature type="transmembrane region" description="Helical" evidence="7">
    <location>
        <begin position="286"/>
        <end position="306"/>
    </location>
</feature>